<organism evidence="13 14">
    <name type="scientific">Oedothorax gibbosus</name>
    <dbReference type="NCBI Taxonomy" id="931172"/>
    <lineage>
        <taxon>Eukaryota</taxon>
        <taxon>Metazoa</taxon>
        <taxon>Ecdysozoa</taxon>
        <taxon>Arthropoda</taxon>
        <taxon>Chelicerata</taxon>
        <taxon>Arachnida</taxon>
        <taxon>Araneae</taxon>
        <taxon>Araneomorphae</taxon>
        <taxon>Entelegynae</taxon>
        <taxon>Araneoidea</taxon>
        <taxon>Linyphiidae</taxon>
        <taxon>Erigoninae</taxon>
        <taxon>Oedothorax</taxon>
    </lineage>
</organism>
<dbReference type="PANTHER" id="PTHR11893:SF41">
    <property type="entry name" value="INNEXIN INX2"/>
    <property type="match status" value="1"/>
</dbReference>
<comment type="caution">
    <text evidence="12">Lacks conserved residue(s) required for the propagation of feature annotation.</text>
</comment>
<dbReference type="GO" id="GO:0005921">
    <property type="term" value="C:gap junction"/>
    <property type="evidence" value="ECO:0007669"/>
    <property type="project" value="UniProtKB-SubCell"/>
</dbReference>
<evidence type="ECO:0000256" key="10">
    <source>
        <dbReference type="ARBA" id="ARBA00023136"/>
    </source>
</evidence>
<keyword evidence="8 12" id="KW-1133">Transmembrane helix</keyword>
<keyword evidence="5 12" id="KW-0812">Transmembrane</keyword>
<dbReference type="EMBL" id="JAFNEN010000147">
    <property type="protein sequence ID" value="KAG8191995.1"/>
    <property type="molecule type" value="Genomic_DNA"/>
</dbReference>
<keyword evidence="9 12" id="KW-0406">Ion transport</keyword>
<name>A0AAV6V5G5_9ARAC</name>
<keyword evidence="14" id="KW-1185">Reference proteome</keyword>
<reference evidence="13 14" key="1">
    <citation type="journal article" date="2022" name="Nat. Ecol. Evol.">
        <title>A masculinizing supergene underlies an exaggerated male reproductive morph in a spider.</title>
        <authorList>
            <person name="Hendrickx F."/>
            <person name="De Corte Z."/>
            <person name="Sonet G."/>
            <person name="Van Belleghem S.M."/>
            <person name="Kostlbacher S."/>
            <person name="Vangestel C."/>
        </authorList>
    </citation>
    <scope>NUCLEOTIDE SEQUENCE [LARGE SCALE GENOMIC DNA]</scope>
    <source>
        <strain evidence="13">W744_W776</strain>
    </source>
</reference>
<evidence type="ECO:0000256" key="1">
    <source>
        <dbReference type="ARBA" id="ARBA00004610"/>
    </source>
</evidence>
<evidence type="ECO:0000256" key="4">
    <source>
        <dbReference type="ARBA" id="ARBA00022475"/>
    </source>
</evidence>
<keyword evidence="4" id="KW-1003">Cell membrane</keyword>
<comment type="similarity">
    <text evidence="12">Belongs to the pannexin family.</text>
</comment>
<evidence type="ECO:0000256" key="11">
    <source>
        <dbReference type="ARBA" id="ARBA00023303"/>
    </source>
</evidence>
<dbReference type="GO" id="GO:0005886">
    <property type="term" value="C:plasma membrane"/>
    <property type="evidence" value="ECO:0007669"/>
    <property type="project" value="UniProtKB-SubCell"/>
</dbReference>
<dbReference type="AlphaFoldDB" id="A0AAV6V5G5"/>
<dbReference type="GO" id="GO:0034220">
    <property type="term" value="P:monoatomic ion transmembrane transport"/>
    <property type="evidence" value="ECO:0007669"/>
    <property type="project" value="UniProtKB-KW"/>
</dbReference>
<feature type="transmembrane region" description="Helical" evidence="12">
    <location>
        <begin position="271"/>
        <end position="292"/>
    </location>
</feature>
<proteinExistence type="inferred from homology"/>
<evidence type="ECO:0000256" key="8">
    <source>
        <dbReference type="ARBA" id="ARBA00022989"/>
    </source>
</evidence>
<keyword evidence="11 12" id="KW-0407">Ion channel</keyword>
<dbReference type="GO" id="GO:0007602">
    <property type="term" value="P:phototransduction"/>
    <property type="evidence" value="ECO:0007669"/>
    <property type="project" value="TreeGrafter"/>
</dbReference>
<comment type="function">
    <text evidence="12">Structural component of the gap junctions.</text>
</comment>
<feature type="transmembrane region" description="Helical" evidence="12">
    <location>
        <begin position="112"/>
        <end position="134"/>
    </location>
</feature>
<dbReference type="PRINTS" id="PR01262">
    <property type="entry name" value="INNEXIN"/>
</dbReference>
<evidence type="ECO:0000256" key="7">
    <source>
        <dbReference type="ARBA" id="ARBA00022949"/>
    </source>
</evidence>
<dbReference type="PROSITE" id="PS51013">
    <property type="entry name" value="PANNEXIN"/>
    <property type="match status" value="1"/>
</dbReference>
<comment type="subcellular location">
    <subcellularLocation>
        <location evidence="1">Cell junction</location>
        <location evidence="1">Gap junction</location>
    </subcellularLocation>
    <subcellularLocation>
        <location evidence="2 12">Cell membrane</location>
        <topology evidence="2 12">Multi-pass membrane protein</topology>
    </subcellularLocation>
</comment>
<keyword evidence="7" id="KW-0965">Cell junction</keyword>
<comment type="caution">
    <text evidence="13">The sequence shown here is derived from an EMBL/GenBank/DDBJ whole genome shotgun (WGS) entry which is preliminary data.</text>
</comment>
<sequence>MDLFSNLKSFLKTSSTTTDNTIFRLHYKFTSLVLVAFSILVTARQYIGDPIDCMADKVHSMPDGMLDTYCWVHATFSLPDSWNKTIGAGKEVSYPGVDKYVEGKTRVVYHAYYQWVCFVLFLQAMMFYVPRYFWRSVEGGRIKNLICGLNSPILSIETKLANKKLLVDYLAANLGNHGMLFAGYAFAEILNFVNVVGQMFLLDKFLGGEFSRYGVEVLQFTEWDGALRFDPMIKVFPRMTKCVYYKGGSSGDIESLTALCILPINVINEKVFIFLWFWFVSLSVLTALSLIYRQVLVFLPAARFVVTGSRARIADPVKLRQVLDRCAVSDWFVINVLCKNLDSIHFRDLIEDLAKRLEERTIKEFYDP</sequence>
<dbReference type="Pfam" id="PF00876">
    <property type="entry name" value="Innexin"/>
    <property type="match status" value="1"/>
</dbReference>
<evidence type="ECO:0000256" key="3">
    <source>
        <dbReference type="ARBA" id="ARBA00022448"/>
    </source>
</evidence>
<evidence type="ECO:0000256" key="9">
    <source>
        <dbReference type="ARBA" id="ARBA00023065"/>
    </source>
</evidence>
<evidence type="ECO:0000256" key="2">
    <source>
        <dbReference type="ARBA" id="ARBA00004651"/>
    </source>
</evidence>
<dbReference type="GO" id="GO:0005243">
    <property type="term" value="F:gap junction channel activity"/>
    <property type="evidence" value="ECO:0007669"/>
    <property type="project" value="TreeGrafter"/>
</dbReference>
<protein>
    <recommendedName>
        <fullName evidence="12">Innexin</fullName>
    </recommendedName>
</protein>
<keyword evidence="3 12" id="KW-0813">Transport</keyword>
<evidence type="ECO:0000313" key="13">
    <source>
        <dbReference type="EMBL" id="KAG8191995.1"/>
    </source>
</evidence>
<evidence type="ECO:0000313" key="14">
    <source>
        <dbReference type="Proteomes" id="UP000827092"/>
    </source>
</evidence>
<keyword evidence="10 12" id="KW-0472">Membrane</keyword>
<gene>
    <name evidence="12" type="primary">inx</name>
    <name evidence="13" type="ORF">JTE90_001731</name>
</gene>
<evidence type="ECO:0000256" key="5">
    <source>
        <dbReference type="ARBA" id="ARBA00022692"/>
    </source>
</evidence>
<evidence type="ECO:0000256" key="6">
    <source>
        <dbReference type="ARBA" id="ARBA00022868"/>
    </source>
</evidence>
<dbReference type="PANTHER" id="PTHR11893">
    <property type="entry name" value="INNEXIN"/>
    <property type="match status" value="1"/>
</dbReference>
<feature type="transmembrane region" description="Helical" evidence="12">
    <location>
        <begin position="29"/>
        <end position="47"/>
    </location>
</feature>
<keyword evidence="6" id="KW-0303">Gap junction</keyword>
<accession>A0AAV6V5G5</accession>
<dbReference type="InterPro" id="IPR000990">
    <property type="entry name" value="Innexin"/>
</dbReference>
<evidence type="ECO:0000256" key="12">
    <source>
        <dbReference type="RuleBase" id="RU010713"/>
    </source>
</evidence>
<dbReference type="Proteomes" id="UP000827092">
    <property type="component" value="Unassembled WGS sequence"/>
</dbReference>